<dbReference type="InterPro" id="IPR036396">
    <property type="entry name" value="Cyt_P450_sf"/>
</dbReference>
<dbReference type="EnsemblPlants" id="EMT00469">
    <property type="protein sequence ID" value="EMT00469"/>
    <property type="gene ID" value="F775_18235"/>
</dbReference>
<dbReference type="GO" id="GO:0004497">
    <property type="term" value="F:monooxygenase activity"/>
    <property type="evidence" value="ECO:0007669"/>
    <property type="project" value="InterPro"/>
</dbReference>
<evidence type="ECO:0000256" key="2">
    <source>
        <dbReference type="ARBA" id="ARBA00022723"/>
    </source>
</evidence>
<keyword evidence="3" id="KW-0408">Iron</keyword>
<dbReference type="AlphaFoldDB" id="R7VYK6"/>
<evidence type="ECO:0000256" key="1">
    <source>
        <dbReference type="ARBA" id="ARBA00010617"/>
    </source>
</evidence>
<dbReference type="GO" id="GO:0016705">
    <property type="term" value="F:oxidoreductase activity, acting on paired donors, with incorporation or reduction of molecular oxygen"/>
    <property type="evidence" value="ECO:0007669"/>
    <property type="project" value="InterPro"/>
</dbReference>
<dbReference type="PANTHER" id="PTHR47955">
    <property type="entry name" value="CYTOCHROME P450 FAMILY 71 PROTEIN"/>
    <property type="match status" value="1"/>
</dbReference>
<keyword evidence="2" id="KW-0479">Metal-binding</keyword>
<sequence>MLTSYSNAVIKRAAFGDGEYGIDGDDGGEKLRKVLDDFEELLGTPTVGEFVPWLAWVDTLTGLNARATRTFEALDGLLERVIADHRKRRLAGGPVVGDGLDDQRDFVDVLLDVSETGEEAGGVRFDVVSIKAIMLNSPYNHLEKAIGSLNQKAIPPTKSRRPSPRSSLAMSPPRTKSPLGTCGAGEIWHRQRRRGLLPPHPLRLSTIVRECDAPDLTVH</sequence>
<reference evidence="5" key="1">
    <citation type="submission" date="2015-06" db="UniProtKB">
        <authorList>
            <consortium name="EnsemblPlants"/>
        </authorList>
    </citation>
    <scope>IDENTIFICATION</scope>
</reference>
<name>R7VYK6_AEGTA</name>
<accession>R7VYK6</accession>
<dbReference type="SUPFAM" id="SSF48264">
    <property type="entry name" value="Cytochrome P450"/>
    <property type="match status" value="1"/>
</dbReference>
<dbReference type="GO" id="GO:0005506">
    <property type="term" value="F:iron ion binding"/>
    <property type="evidence" value="ECO:0007669"/>
    <property type="project" value="InterPro"/>
</dbReference>
<protein>
    <submittedName>
        <fullName evidence="5">Cytochrome P450 71A23</fullName>
    </submittedName>
</protein>
<evidence type="ECO:0000313" key="5">
    <source>
        <dbReference type="EnsemblPlants" id="EMT00469"/>
    </source>
</evidence>
<dbReference type="GO" id="GO:0020037">
    <property type="term" value="F:heme binding"/>
    <property type="evidence" value="ECO:0007669"/>
    <property type="project" value="InterPro"/>
</dbReference>
<feature type="region of interest" description="Disordered" evidence="4">
    <location>
        <begin position="150"/>
        <end position="182"/>
    </location>
</feature>
<dbReference type="ExpressionAtlas" id="R7VYK6">
    <property type="expression patterns" value="baseline"/>
</dbReference>
<feature type="compositionally biased region" description="Low complexity" evidence="4">
    <location>
        <begin position="164"/>
        <end position="174"/>
    </location>
</feature>
<comment type="similarity">
    <text evidence="1">Belongs to the cytochrome P450 family.</text>
</comment>
<evidence type="ECO:0000256" key="4">
    <source>
        <dbReference type="SAM" id="MobiDB-lite"/>
    </source>
</evidence>
<proteinExistence type="inferred from homology"/>
<organism evidence="5">
    <name type="scientific">Aegilops tauschii</name>
    <name type="common">Tausch's goatgrass</name>
    <name type="synonym">Aegilops squarrosa</name>
    <dbReference type="NCBI Taxonomy" id="37682"/>
    <lineage>
        <taxon>Eukaryota</taxon>
        <taxon>Viridiplantae</taxon>
        <taxon>Streptophyta</taxon>
        <taxon>Embryophyta</taxon>
        <taxon>Tracheophyta</taxon>
        <taxon>Spermatophyta</taxon>
        <taxon>Magnoliopsida</taxon>
        <taxon>Liliopsida</taxon>
        <taxon>Poales</taxon>
        <taxon>Poaceae</taxon>
        <taxon>BOP clade</taxon>
        <taxon>Pooideae</taxon>
        <taxon>Triticodae</taxon>
        <taxon>Triticeae</taxon>
        <taxon>Triticinae</taxon>
        <taxon>Aegilops</taxon>
    </lineage>
</organism>
<dbReference type="Gene3D" id="1.10.630.10">
    <property type="entry name" value="Cytochrome P450"/>
    <property type="match status" value="1"/>
</dbReference>
<evidence type="ECO:0000256" key="3">
    <source>
        <dbReference type="ARBA" id="ARBA00023004"/>
    </source>
</evidence>